<evidence type="ECO:0000313" key="3">
    <source>
        <dbReference type="EMBL" id="MEC0228778.1"/>
    </source>
</evidence>
<evidence type="ECO:0000256" key="1">
    <source>
        <dbReference type="ARBA" id="ARBA00022801"/>
    </source>
</evidence>
<keyword evidence="4" id="KW-1185">Reference proteome</keyword>
<dbReference type="InterPro" id="IPR050266">
    <property type="entry name" value="AB_hydrolase_sf"/>
</dbReference>
<dbReference type="EMBL" id="JARLKY010000038">
    <property type="protein sequence ID" value="MEC0228778.1"/>
    <property type="molecule type" value="Genomic_DNA"/>
</dbReference>
<reference evidence="3 4" key="1">
    <citation type="submission" date="2023-03" db="EMBL/GenBank/DDBJ databases">
        <title>Bacillus Genome Sequencing.</title>
        <authorList>
            <person name="Dunlap C."/>
        </authorList>
    </citation>
    <scope>NUCLEOTIDE SEQUENCE [LARGE SCALE GENOMIC DNA]</scope>
    <source>
        <strain evidence="3 4">BD-533</strain>
    </source>
</reference>
<dbReference type="Pfam" id="PF00561">
    <property type="entry name" value="Abhydrolase_1"/>
    <property type="match status" value="1"/>
</dbReference>
<proteinExistence type="predicted"/>
<sequence>MPFAYVNGTILHYEMTGTGTPIVFIHPPLLTSQAFAYQKDQLSEHFQVITFDIRGHGASQSSERTLDYALITEDIRQLMDYLEIEKAFLCGYSTGGSVLLEALLSYPERFLGGIVVSGMSELTDSYNRSRAWLASRMAGSELLLKLLKKAVIYGNADNEATYRHLYESALSDASDNVQSFFEQSLTYSCTKRLHRIQHPILLIYGQKDAIFHRYATLLHKELPHSSLYFLKEAKHHIPFKQAPKMNDLIHLWIDSLEDEQTERTQLDLSIAKKLNPAMYGQEKREDQATAEYTN</sequence>
<dbReference type="Gene3D" id="3.40.50.1820">
    <property type="entry name" value="alpha/beta hydrolase"/>
    <property type="match status" value="1"/>
</dbReference>
<keyword evidence="1 3" id="KW-0378">Hydrolase</keyword>
<protein>
    <submittedName>
        <fullName evidence="3">Alpha/beta hydrolase</fullName>
    </submittedName>
</protein>
<dbReference type="PANTHER" id="PTHR43798">
    <property type="entry name" value="MONOACYLGLYCEROL LIPASE"/>
    <property type="match status" value="1"/>
</dbReference>
<dbReference type="GO" id="GO:0016787">
    <property type="term" value="F:hydrolase activity"/>
    <property type="evidence" value="ECO:0007669"/>
    <property type="project" value="UniProtKB-KW"/>
</dbReference>
<dbReference type="PRINTS" id="PR00111">
    <property type="entry name" value="ABHYDROLASE"/>
</dbReference>
<organism evidence="3 4">
    <name type="scientific">Paenibacillus alba</name>
    <dbReference type="NCBI Taxonomy" id="1197127"/>
    <lineage>
        <taxon>Bacteria</taxon>
        <taxon>Bacillati</taxon>
        <taxon>Bacillota</taxon>
        <taxon>Bacilli</taxon>
        <taxon>Bacillales</taxon>
        <taxon>Paenibacillaceae</taxon>
        <taxon>Paenibacillus</taxon>
    </lineage>
</organism>
<dbReference type="RefSeq" id="WP_326072967.1">
    <property type="nucleotide sequence ID" value="NZ_JARLKY010000038.1"/>
</dbReference>
<evidence type="ECO:0000313" key="4">
    <source>
        <dbReference type="Proteomes" id="UP001338137"/>
    </source>
</evidence>
<comment type="caution">
    <text evidence="3">The sequence shown here is derived from an EMBL/GenBank/DDBJ whole genome shotgun (WGS) entry which is preliminary data.</text>
</comment>
<dbReference type="Proteomes" id="UP001338137">
    <property type="component" value="Unassembled WGS sequence"/>
</dbReference>
<feature type="domain" description="AB hydrolase-1" evidence="2">
    <location>
        <begin position="21"/>
        <end position="239"/>
    </location>
</feature>
<dbReference type="InterPro" id="IPR000073">
    <property type="entry name" value="AB_hydrolase_1"/>
</dbReference>
<accession>A0ABU6G7H4</accession>
<dbReference type="SUPFAM" id="SSF53474">
    <property type="entry name" value="alpha/beta-Hydrolases"/>
    <property type="match status" value="1"/>
</dbReference>
<evidence type="ECO:0000259" key="2">
    <source>
        <dbReference type="Pfam" id="PF00561"/>
    </source>
</evidence>
<gene>
    <name evidence="3" type="ORF">P4I72_16745</name>
</gene>
<name>A0ABU6G7H4_9BACL</name>
<dbReference type="PANTHER" id="PTHR43798:SF31">
    <property type="entry name" value="AB HYDROLASE SUPERFAMILY PROTEIN YCLE"/>
    <property type="match status" value="1"/>
</dbReference>
<dbReference type="InterPro" id="IPR029058">
    <property type="entry name" value="AB_hydrolase_fold"/>
</dbReference>